<dbReference type="EMBL" id="QJJX01000047">
    <property type="protein sequence ID" value="PXX18897.1"/>
    <property type="molecule type" value="Genomic_DNA"/>
</dbReference>
<feature type="transmembrane region" description="Helical" evidence="6">
    <location>
        <begin position="271"/>
        <end position="289"/>
    </location>
</feature>
<keyword evidence="2" id="KW-1003">Cell membrane</keyword>
<feature type="domain" description="EamA" evidence="7">
    <location>
        <begin position="152"/>
        <end position="288"/>
    </location>
</feature>
<feature type="transmembrane region" description="Helical" evidence="6">
    <location>
        <begin position="217"/>
        <end position="238"/>
    </location>
</feature>
<feature type="transmembrane region" description="Helical" evidence="6">
    <location>
        <begin position="123"/>
        <end position="142"/>
    </location>
</feature>
<dbReference type="Pfam" id="PF00892">
    <property type="entry name" value="EamA"/>
    <property type="match status" value="2"/>
</dbReference>
<dbReference type="InterPro" id="IPR050638">
    <property type="entry name" value="AA-Vitamin_Transporters"/>
</dbReference>
<evidence type="ECO:0000256" key="3">
    <source>
        <dbReference type="ARBA" id="ARBA00022692"/>
    </source>
</evidence>
<keyword evidence="3 6" id="KW-0812">Transmembrane</keyword>
<dbReference type="SUPFAM" id="SSF103481">
    <property type="entry name" value="Multidrug resistance efflux transporter EmrE"/>
    <property type="match status" value="2"/>
</dbReference>
<protein>
    <submittedName>
        <fullName evidence="8">EamA domain-containing membrane protein RarD</fullName>
    </submittedName>
</protein>
<evidence type="ECO:0000256" key="4">
    <source>
        <dbReference type="ARBA" id="ARBA00022989"/>
    </source>
</evidence>
<feature type="domain" description="EamA" evidence="7">
    <location>
        <begin position="6"/>
        <end position="139"/>
    </location>
</feature>
<evidence type="ECO:0000256" key="5">
    <source>
        <dbReference type="ARBA" id="ARBA00023136"/>
    </source>
</evidence>
<evidence type="ECO:0000313" key="9">
    <source>
        <dbReference type="Proteomes" id="UP000248314"/>
    </source>
</evidence>
<evidence type="ECO:0000259" key="7">
    <source>
        <dbReference type="Pfam" id="PF00892"/>
    </source>
</evidence>
<dbReference type="STRING" id="1122991.GCA_000613445_00497"/>
<gene>
    <name evidence="8" type="ORF">EJ73_02572</name>
</gene>
<feature type="transmembrane region" description="Helical" evidence="6">
    <location>
        <begin position="38"/>
        <end position="56"/>
    </location>
</feature>
<proteinExistence type="predicted"/>
<evidence type="ECO:0000313" key="8">
    <source>
        <dbReference type="EMBL" id="PXX18897.1"/>
    </source>
</evidence>
<dbReference type="InterPro" id="IPR037185">
    <property type="entry name" value="EmrE-like"/>
</dbReference>
<name>A0A318HQ94_9BACT</name>
<evidence type="ECO:0000256" key="6">
    <source>
        <dbReference type="SAM" id="Phobius"/>
    </source>
</evidence>
<feature type="transmembrane region" description="Helical" evidence="6">
    <location>
        <begin position="68"/>
        <end position="86"/>
    </location>
</feature>
<comment type="subcellular location">
    <subcellularLocation>
        <location evidence="1">Cell membrane</location>
        <topology evidence="1">Multi-pass membrane protein</topology>
    </subcellularLocation>
</comment>
<feature type="transmembrane region" description="Helical" evidence="6">
    <location>
        <begin position="92"/>
        <end position="116"/>
    </location>
</feature>
<comment type="caution">
    <text evidence="8">The sequence shown here is derived from an EMBL/GenBank/DDBJ whole genome shotgun (WGS) entry which is preliminary data.</text>
</comment>
<organism evidence="8 9">
    <name type="scientific">Hoylesella shahii DSM 15611 = JCM 12083</name>
    <dbReference type="NCBI Taxonomy" id="1122991"/>
    <lineage>
        <taxon>Bacteria</taxon>
        <taxon>Pseudomonadati</taxon>
        <taxon>Bacteroidota</taxon>
        <taxon>Bacteroidia</taxon>
        <taxon>Bacteroidales</taxon>
        <taxon>Prevotellaceae</taxon>
        <taxon>Hoylesella</taxon>
    </lineage>
</organism>
<feature type="transmembrane region" description="Helical" evidence="6">
    <location>
        <begin position="184"/>
        <end position="202"/>
    </location>
</feature>
<evidence type="ECO:0000256" key="2">
    <source>
        <dbReference type="ARBA" id="ARBA00022475"/>
    </source>
</evidence>
<keyword evidence="5 6" id="KW-0472">Membrane</keyword>
<evidence type="ECO:0000256" key="1">
    <source>
        <dbReference type="ARBA" id="ARBA00004651"/>
    </source>
</evidence>
<dbReference type="Proteomes" id="UP000248314">
    <property type="component" value="Unassembled WGS sequence"/>
</dbReference>
<feature type="transmembrane region" description="Helical" evidence="6">
    <location>
        <begin position="154"/>
        <end position="172"/>
    </location>
</feature>
<feature type="transmembrane region" description="Helical" evidence="6">
    <location>
        <begin position="245"/>
        <end position="265"/>
    </location>
</feature>
<sequence length="305" mass="33408">MSPTVKGFLNASISGITFGLIPLFALPVLNTGMHSTSVLIYRYAFGCLAMLGMLMFHRTRMWLAFGDFLRILLLSSMYAVSSITLIEGYNYMASGIATTLLFSYPVWTCLLSVVFLHEKLSATTAIAIAIAVGGVFFLSGILDGQGDMQGLTGLFLLLTSGFLYAVYMVAFPRMRIRKIPSLKLTFYIFFFAMLILALYATFTRGRIDPIDTHNQLINLFLLGLVPTAISNVTLIISLKQISSTMAAVLGAFEPMTAMCVGILLFGEPLTLPIVIGFVLIITSVLILVLSKRKTGLPKHHQHPIT</sequence>
<keyword evidence="4 6" id="KW-1133">Transmembrane helix</keyword>
<feature type="transmembrane region" description="Helical" evidence="6">
    <location>
        <begin position="7"/>
        <end position="26"/>
    </location>
</feature>
<dbReference type="GO" id="GO:0005886">
    <property type="term" value="C:plasma membrane"/>
    <property type="evidence" value="ECO:0007669"/>
    <property type="project" value="UniProtKB-SubCell"/>
</dbReference>
<reference evidence="8 9" key="1">
    <citation type="submission" date="2018-05" db="EMBL/GenBank/DDBJ databases">
        <title>Genomic Encyclopedia of Type Strains, Phase I: the one thousand microbial genomes (KMG-I) project.</title>
        <authorList>
            <person name="Kyrpides N."/>
        </authorList>
    </citation>
    <scope>NUCLEOTIDE SEQUENCE [LARGE SCALE GENOMIC DNA]</scope>
    <source>
        <strain evidence="8 9">DSM 15611</strain>
    </source>
</reference>
<dbReference type="PANTHER" id="PTHR32322:SF18">
    <property type="entry name" value="S-ADENOSYLMETHIONINE_S-ADENOSYLHOMOCYSTEINE TRANSPORTER"/>
    <property type="match status" value="1"/>
</dbReference>
<dbReference type="PANTHER" id="PTHR32322">
    <property type="entry name" value="INNER MEMBRANE TRANSPORTER"/>
    <property type="match status" value="1"/>
</dbReference>
<keyword evidence="9" id="KW-1185">Reference proteome</keyword>
<dbReference type="InterPro" id="IPR000620">
    <property type="entry name" value="EamA_dom"/>
</dbReference>
<dbReference type="AlphaFoldDB" id="A0A318HQ94"/>
<dbReference type="RefSeq" id="WP_110370506.1">
    <property type="nucleotide sequence ID" value="NZ_QJJX01000047.1"/>
</dbReference>
<dbReference type="Gene3D" id="1.10.3730.20">
    <property type="match status" value="2"/>
</dbReference>
<accession>A0A318HQ94</accession>